<accession>A0A9P5WWR2</accession>
<evidence type="ECO:0008006" key="3">
    <source>
        <dbReference type="Google" id="ProtNLM"/>
    </source>
</evidence>
<name>A0A9P5WWR2_9AGAR</name>
<sequence>IPLKLVKWTESFLSNREVAIYLDGVRGEMKPVTNGILQGSPTSPILAAFYSAGLLDL</sequence>
<evidence type="ECO:0000313" key="1">
    <source>
        <dbReference type="EMBL" id="KAF9439727.1"/>
    </source>
</evidence>
<dbReference type="EMBL" id="MU153577">
    <property type="protein sequence ID" value="KAF9439727.1"/>
    <property type="molecule type" value="Genomic_DNA"/>
</dbReference>
<dbReference type="Proteomes" id="UP000807342">
    <property type="component" value="Unassembled WGS sequence"/>
</dbReference>
<feature type="non-terminal residue" evidence="1">
    <location>
        <position position="57"/>
    </location>
</feature>
<dbReference type="AlphaFoldDB" id="A0A9P5WWR2"/>
<organism evidence="1 2">
    <name type="scientific">Macrolepiota fuliginosa MF-IS2</name>
    <dbReference type="NCBI Taxonomy" id="1400762"/>
    <lineage>
        <taxon>Eukaryota</taxon>
        <taxon>Fungi</taxon>
        <taxon>Dikarya</taxon>
        <taxon>Basidiomycota</taxon>
        <taxon>Agaricomycotina</taxon>
        <taxon>Agaricomycetes</taxon>
        <taxon>Agaricomycetidae</taxon>
        <taxon>Agaricales</taxon>
        <taxon>Agaricineae</taxon>
        <taxon>Agaricaceae</taxon>
        <taxon>Macrolepiota</taxon>
    </lineage>
</organism>
<protein>
    <recommendedName>
        <fullName evidence="3">Reverse transcriptase</fullName>
    </recommendedName>
</protein>
<dbReference type="PANTHER" id="PTHR33481:SF1">
    <property type="entry name" value="ENDONUCLEASE_EXONUCLEASE_PHOSPHATASE DOMAIN-CONTAINING PROTEIN-RELATED"/>
    <property type="match status" value="1"/>
</dbReference>
<keyword evidence="2" id="KW-1185">Reference proteome</keyword>
<dbReference type="OrthoDB" id="3230070at2759"/>
<feature type="non-terminal residue" evidence="1">
    <location>
        <position position="1"/>
    </location>
</feature>
<gene>
    <name evidence="1" type="ORF">P691DRAFT_618438</name>
</gene>
<reference evidence="1" key="1">
    <citation type="submission" date="2020-11" db="EMBL/GenBank/DDBJ databases">
        <authorList>
            <consortium name="DOE Joint Genome Institute"/>
            <person name="Ahrendt S."/>
            <person name="Riley R."/>
            <person name="Andreopoulos W."/>
            <person name="Labutti K."/>
            <person name="Pangilinan J."/>
            <person name="Ruiz-Duenas F.J."/>
            <person name="Barrasa J.M."/>
            <person name="Sanchez-Garcia M."/>
            <person name="Camarero S."/>
            <person name="Miyauchi S."/>
            <person name="Serrano A."/>
            <person name="Linde D."/>
            <person name="Babiker R."/>
            <person name="Drula E."/>
            <person name="Ayuso-Fernandez I."/>
            <person name="Pacheco R."/>
            <person name="Padilla G."/>
            <person name="Ferreira P."/>
            <person name="Barriuso J."/>
            <person name="Kellner H."/>
            <person name="Castanera R."/>
            <person name="Alfaro M."/>
            <person name="Ramirez L."/>
            <person name="Pisabarro A.G."/>
            <person name="Kuo A."/>
            <person name="Tritt A."/>
            <person name="Lipzen A."/>
            <person name="He G."/>
            <person name="Yan M."/>
            <person name="Ng V."/>
            <person name="Cullen D."/>
            <person name="Martin F."/>
            <person name="Rosso M.-N."/>
            <person name="Henrissat B."/>
            <person name="Hibbett D."/>
            <person name="Martinez A.T."/>
            <person name="Grigoriev I.V."/>
        </authorList>
    </citation>
    <scope>NUCLEOTIDE SEQUENCE</scope>
    <source>
        <strain evidence="1">MF-IS2</strain>
    </source>
</reference>
<evidence type="ECO:0000313" key="2">
    <source>
        <dbReference type="Proteomes" id="UP000807342"/>
    </source>
</evidence>
<dbReference type="PANTHER" id="PTHR33481">
    <property type="entry name" value="REVERSE TRANSCRIPTASE"/>
    <property type="match status" value="1"/>
</dbReference>
<comment type="caution">
    <text evidence="1">The sequence shown here is derived from an EMBL/GenBank/DDBJ whole genome shotgun (WGS) entry which is preliminary data.</text>
</comment>
<proteinExistence type="predicted"/>